<proteinExistence type="predicted"/>
<evidence type="ECO:0000256" key="1">
    <source>
        <dbReference type="SAM" id="MobiDB-lite"/>
    </source>
</evidence>
<reference evidence="2 3" key="1">
    <citation type="journal article" date="2020" name="ISME J.">
        <title>Uncovering the hidden diversity of litter-decomposition mechanisms in mushroom-forming fungi.</title>
        <authorList>
            <person name="Floudas D."/>
            <person name="Bentzer J."/>
            <person name="Ahren D."/>
            <person name="Johansson T."/>
            <person name="Persson P."/>
            <person name="Tunlid A."/>
        </authorList>
    </citation>
    <scope>NUCLEOTIDE SEQUENCE [LARGE SCALE GENOMIC DNA]</scope>
    <source>
        <strain evidence="2 3">CBS 406.79</strain>
    </source>
</reference>
<gene>
    <name evidence="2" type="ORF">D9757_000223</name>
</gene>
<protein>
    <submittedName>
        <fullName evidence="2">Uncharacterized protein</fullName>
    </submittedName>
</protein>
<dbReference type="AlphaFoldDB" id="A0A8H5I2R7"/>
<dbReference type="Proteomes" id="UP000518752">
    <property type="component" value="Unassembled WGS sequence"/>
</dbReference>
<dbReference type="OrthoDB" id="5597211at2759"/>
<evidence type="ECO:0000313" key="2">
    <source>
        <dbReference type="EMBL" id="KAF5393872.1"/>
    </source>
</evidence>
<keyword evidence="3" id="KW-1185">Reference proteome</keyword>
<comment type="caution">
    <text evidence="2">The sequence shown here is derived from an EMBL/GenBank/DDBJ whole genome shotgun (WGS) entry which is preliminary data.</text>
</comment>
<name>A0A8H5I2R7_9AGAR</name>
<feature type="region of interest" description="Disordered" evidence="1">
    <location>
        <begin position="174"/>
        <end position="198"/>
    </location>
</feature>
<sequence>MKTAASTLQRSALTSLRILRRYSSSQGTTSRAPHALSPEKMRALISLYHQTDTFVTPETLSERIDLAFTGRKREDDLMTPLQQASVSTLNYFRRQTELAPKFSEWDQEKAHYRGETWSQSNYSPREWKVVEALYGVDASGRFQPLPGLEALEEGNGGNIGLPPSEVDINESAEASDILTQPPPMKRKKFGKSPKKKGATGFQFEHTLHGF</sequence>
<organism evidence="2 3">
    <name type="scientific">Collybiopsis confluens</name>
    <dbReference type="NCBI Taxonomy" id="2823264"/>
    <lineage>
        <taxon>Eukaryota</taxon>
        <taxon>Fungi</taxon>
        <taxon>Dikarya</taxon>
        <taxon>Basidiomycota</taxon>
        <taxon>Agaricomycotina</taxon>
        <taxon>Agaricomycetes</taxon>
        <taxon>Agaricomycetidae</taxon>
        <taxon>Agaricales</taxon>
        <taxon>Marasmiineae</taxon>
        <taxon>Omphalotaceae</taxon>
        <taxon>Collybiopsis</taxon>
    </lineage>
</organism>
<accession>A0A8H5I2R7</accession>
<evidence type="ECO:0000313" key="3">
    <source>
        <dbReference type="Proteomes" id="UP000518752"/>
    </source>
</evidence>
<feature type="compositionally biased region" description="Basic residues" evidence="1">
    <location>
        <begin position="184"/>
        <end position="197"/>
    </location>
</feature>
<dbReference type="EMBL" id="JAACJN010000001">
    <property type="protein sequence ID" value="KAF5393872.1"/>
    <property type="molecule type" value="Genomic_DNA"/>
</dbReference>